<comment type="caution">
    <text evidence="3">The sequence shown here is derived from an EMBL/GenBank/DDBJ whole genome shotgun (WGS) entry which is preliminary data.</text>
</comment>
<proteinExistence type="predicted"/>
<feature type="chain" id="PRO_5012065635" description="BIG2 domain-containing protein" evidence="1">
    <location>
        <begin position="27"/>
        <end position="131"/>
    </location>
</feature>
<dbReference type="Pfam" id="PF02368">
    <property type="entry name" value="Big_2"/>
    <property type="match status" value="1"/>
</dbReference>
<sequence>MNMKKTIVSVLSISTLSFSLIGMASAKETTDFTVNNSLSGFQASDVISIQDYNLPLKVGERYSVYDSAATRYWTVNQSVASVSSNGVVTAHSPGKATITLYKGSSVLGQVLKRPLQCVKAFFFFTIYSPRF</sequence>
<reference evidence="3 4" key="1">
    <citation type="submission" date="2017-06" db="EMBL/GenBank/DDBJ databases">
        <title>Draft Genome Sequence of Bacillus sp Strain 36R Isolated from saline sediment at Atanasia, Sonora, Mexico.</title>
        <authorList>
            <person name="Sanchez Diaz R."/>
            <person name="Quiroz Macias M.E."/>
            <person name="Ibarra Gamez J.C."/>
            <person name="Enciso Ibarra J."/>
            <person name="Gomez Gil B."/>
            <person name="Galaviz Silva L."/>
        </authorList>
    </citation>
    <scope>NUCLEOTIDE SEQUENCE [LARGE SCALE GENOMIC DNA]</scope>
    <source>
        <strain evidence="3 4">36R_ATNSAL</strain>
    </source>
</reference>
<gene>
    <name evidence="3" type="ORF">CEY02_12125</name>
</gene>
<dbReference type="OrthoDB" id="2939971at2"/>
<keyword evidence="1" id="KW-0732">Signal</keyword>
<dbReference type="Gene3D" id="2.60.40.1080">
    <property type="match status" value="1"/>
</dbReference>
<organism evidence="3 4">
    <name type="scientific">Bacillus pumilus</name>
    <name type="common">Bacillus mesentericus</name>
    <dbReference type="NCBI Taxonomy" id="1408"/>
    <lineage>
        <taxon>Bacteria</taxon>
        <taxon>Bacillati</taxon>
        <taxon>Bacillota</taxon>
        <taxon>Bacilli</taxon>
        <taxon>Bacillales</taxon>
        <taxon>Bacillaceae</taxon>
        <taxon>Bacillus</taxon>
    </lineage>
</organism>
<dbReference type="SUPFAM" id="SSF49373">
    <property type="entry name" value="Invasin/intimin cell-adhesion fragments"/>
    <property type="match status" value="1"/>
</dbReference>
<dbReference type="Proteomes" id="UP000228754">
    <property type="component" value="Unassembled WGS sequence"/>
</dbReference>
<dbReference type="AlphaFoldDB" id="A0A2A5IU97"/>
<evidence type="ECO:0000256" key="1">
    <source>
        <dbReference type="SAM" id="SignalP"/>
    </source>
</evidence>
<evidence type="ECO:0000313" key="3">
    <source>
        <dbReference type="EMBL" id="PCK20696.1"/>
    </source>
</evidence>
<feature type="signal peptide" evidence="1">
    <location>
        <begin position="1"/>
        <end position="26"/>
    </location>
</feature>
<dbReference type="EMBL" id="NKHG01000087">
    <property type="protein sequence ID" value="PCK20696.1"/>
    <property type="molecule type" value="Genomic_DNA"/>
</dbReference>
<protein>
    <recommendedName>
        <fullName evidence="2">BIG2 domain-containing protein</fullName>
    </recommendedName>
</protein>
<evidence type="ECO:0000313" key="4">
    <source>
        <dbReference type="Proteomes" id="UP000228754"/>
    </source>
</evidence>
<feature type="domain" description="BIG2" evidence="2">
    <location>
        <begin position="45"/>
        <end position="104"/>
    </location>
</feature>
<name>A0A2A5IU97_BACPU</name>
<evidence type="ECO:0000259" key="2">
    <source>
        <dbReference type="Pfam" id="PF02368"/>
    </source>
</evidence>
<accession>A0A2A5IU97</accession>
<dbReference type="InterPro" id="IPR003343">
    <property type="entry name" value="Big_2"/>
</dbReference>
<dbReference type="InterPro" id="IPR008964">
    <property type="entry name" value="Invasin/intimin_cell_adhesion"/>
</dbReference>